<dbReference type="GO" id="GO:0046872">
    <property type="term" value="F:metal ion binding"/>
    <property type="evidence" value="ECO:0007669"/>
    <property type="project" value="UniProtKB-KW"/>
</dbReference>
<dbReference type="InterPro" id="IPR006674">
    <property type="entry name" value="HD_domain"/>
</dbReference>
<dbReference type="PANTHER" id="PTHR11845:SF13">
    <property type="entry name" value="5'-DEOXYNUCLEOTIDASE HDDC2"/>
    <property type="match status" value="1"/>
</dbReference>
<dbReference type="STRING" id="1642646.ING2E5A_1854"/>
<feature type="domain" description="HD/PDEase" evidence="8">
    <location>
        <begin position="42"/>
        <end position="160"/>
    </location>
</feature>
<evidence type="ECO:0000256" key="6">
    <source>
        <dbReference type="ARBA" id="ARBA00022723"/>
    </source>
</evidence>
<dbReference type="GO" id="GO:0002953">
    <property type="term" value="F:5'-deoxynucleotidase activity"/>
    <property type="evidence" value="ECO:0007669"/>
    <property type="project" value="UniProtKB-EC"/>
</dbReference>
<dbReference type="SUPFAM" id="SSF109604">
    <property type="entry name" value="HD-domain/PDEase-like"/>
    <property type="match status" value="1"/>
</dbReference>
<keyword evidence="7" id="KW-0378">Hydrolase</keyword>
<evidence type="ECO:0000256" key="1">
    <source>
        <dbReference type="ARBA" id="ARBA00001638"/>
    </source>
</evidence>
<reference evidence="9 10" key="1">
    <citation type="submission" date="2016-08" db="EMBL/GenBank/DDBJ databases">
        <authorList>
            <person name="Seilhamer J.J."/>
        </authorList>
    </citation>
    <scope>NUCLEOTIDE SEQUENCE [LARGE SCALE GENOMIC DNA]</scope>
    <source>
        <strain evidence="9">ING2-E5A</strain>
    </source>
</reference>
<proteinExistence type="predicted"/>
<dbReference type="GO" id="GO:0005737">
    <property type="term" value="C:cytoplasm"/>
    <property type="evidence" value="ECO:0007669"/>
    <property type="project" value="TreeGrafter"/>
</dbReference>
<dbReference type="KEGG" id="pmuc:ING2E5A_1854"/>
<dbReference type="PANTHER" id="PTHR11845">
    <property type="entry name" value="5'-DEOXYNUCLEOTIDASE HDDC2"/>
    <property type="match status" value="1"/>
</dbReference>
<comment type="cofactor">
    <cofactor evidence="2">
        <name>Mn(2+)</name>
        <dbReference type="ChEBI" id="CHEBI:29035"/>
    </cofactor>
</comment>
<keyword evidence="10" id="KW-1185">Reference proteome</keyword>
<dbReference type="InterPro" id="IPR003607">
    <property type="entry name" value="HD/PDEase_dom"/>
</dbReference>
<evidence type="ECO:0000256" key="7">
    <source>
        <dbReference type="ARBA" id="ARBA00022801"/>
    </source>
</evidence>
<name>A0A1G4G810_9BACT</name>
<evidence type="ECO:0000256" key="2">
    <source>
        <dbReference type="ARBA" id="ARBA00001936"/>
    </source>
</evidence>
<sequence length="205" mass="23736">MQRGTDQNQFTTTLLSRQISFIKEIDRLKYIQRRTKLFNSDRRENDAEHSWHLAMMALVLAGHADRPVDLLKVLKMVLIHDIVEIDAGDIFIYDTTKNHTNTEAELAAAERIFGLLPVEQAIDLIELWKEFEEGASNEAKFARSLDRLEPLLQNVSNNGGTWVEFDVDYRKVYEKKKVIREGSATLWEYAEKLINESVEKGILKK</sequence>
<evidence type="ECO:0000313" key="10">
    <source>
        <dbReference type="Proteomes" id="UP000178485"/>
    </source>
</evidence>
<dbReference type="AlphaFoldDB" id="A0A1G4G810"/>
<dbReference type="SMART" id="SM00471">
    <property type="entry name" value="HDc"/>
    <property type="match status" value="1"/>
</dbReference>
<dbReference type="RefSeq" id="WP_071137110.1">
    <property type="nucleotide sequence ID" value="NZ_DUQN01000097.1"/>
</dbReference>
<comment type="subunit">
    <text evidence="4">Homodimer.</text>
</comment>
<comment type="cofactor">
    <cofactor evidence="3">
        <name>Co(2+)</name>
        <dbReference type="ChEBI" id="CHEBI:48828"/>
    </cofactor>
</comment>
<accession>A0A1G4G810</accession>
<organism evidence="9 10">
    <name type="scientific">Petrimonas mucosa</name>
    <dbReference type="NCBI Taxonomy" id="1642646"/>
    <lineage>
        <taxon>Bacteria</taxon>
        <taxon>Pseudomonadati</taxon>
        <taxon>Bacteroidota</taxon>
        <taxon>Bacteroidia</taxon>
        <taxon>Bacteroidales</taxon>
        <taxon>Dysgonomonadaceae</taxon>
        <taxon>Petrimonas</taxon>
    </lineage>
</organism>
<evidence type="ECO:0000256" key="5">
    <source>
        <dbReference type="ARBA" id="ARBA00012964"/>
    </source>
</evidence>
<dbReference type="Proteomes" id="UP000178485">
    <property type="component" value="Chromosome i"/>
</dbReference>
<keyword evidence="6" id="KW-0479">Metal-binding</keyword>
<dbReference type="EMBL" id="LT608328">
    <property type="protein sequence ID" value="SCM58541.1"/>
    <property type="molecule type" value="Genomic_DNA"/>
</dbReference>
<evidence type="ECO:0000313" key="9">
    <source>
        <dbReference type="EMBL" id="SCM58541.1"/>
    </source>
</evidence>
<evidence type="ECO:0000256" key="3">
    <source>
        <dbReference type="ARBA" id="ARBA00001941"/>
    </source>
</evidence>
<dbReference type="InterPro" id="IPR039356">
    <property type="entry name" value="YfbR/HDDC2"/>
</dbReference>
<dbReference type="Pfam" id="PF13023">
    <property type="entry name" value="HD_3"/>
    <property type="match status" value="1"/>
</dbReference>
<comment type="catalytic activity">
    <reaction evidence="1">
        <text>a 2'-deoxyribonucleoside 5'-phosphate + H2O = a 2'-deoxyribonucleoside + phosphate</text>
        <dbReference type="Rhea" id="RHEA:36167"/>
        <dbReference type="ChEBI" id="CHEBI:15377"/>
        <dbReference type="ChEBI" id="CHEBI:18274"/>
        <dbReference type="ChEBI" id="CHEBI:43474"/>
        <dbReference type="ChEBI" id="CHEBI:65317"/>
        <dbReference type="EC" id="3.1.3.89"/>
    </reaction>
</comment>
<dbReference type="Gene3D" id="1.10.3210.10">
    <property type="entry name" value="Hypothetical protein af1432"/>
    <property type="match status" value="1"/>
</dbReference>
<evidence type="ECO:0000259" key="8">
    <source>
        <dbReference type="SMART" id="SM00471"/>
    </source>
</evidence>
<evidence type="ECO:0000256" key="4">
    <source>
        <dbReference type="ARBA" id="ARBA00011738"/>
    </source>
</evidence>
<protein>
    <recommendedName>
        <fullName evidence="5">5'-deoxynucleotidase</fullName>
        <ecNumber evidence="5">3.1.3.89</ecNumber>
    </recommendedName>
</protein>
<dbReference type="EC" id="3.1.3.89" evidence="5"/>
<gene>
    <name evidence="9" type="primary">HDDC2</name>
    <name evidence="9" type="ORF">ING2E5A_1854</name>
</gene>